<dbReference type="SUPFAM" id="SSF52540">
    <property type="entry name" value="P-loop containing nucleoside triphosphate hydrolases"/>
    <property type="match status" value="1"/>
</dbReference>
<comment type="catalytic activity">
    <reaction evidence="1">
        <text>ATP + protein L-histidine = ADP + protein N-phospho-L-histidine.</text>
        <dbReference type="EC" id="2.7.13.3"/>
    </reaction>
</comment>
<dbReference type="Pfam" id="PF02518">
    <property type="entry name" value="HATPase_c"/>
    <property type="match status" value="1"/>
</dbReference>
<gene>
    <name evidence="15" type="ORF">BW732_10875</name>
</gene>
<dbReference type="Proteomes" id="UP000188246">
    <property type="component" value="Chromosome"/>
</dbReference>
<dbReference type="Gene3D" id="3.30.565.10">
    <property type="entry name" value="Histidine kinase-like ATPase, C-terminal domain"/>
    <property type="match status" value="1"/>
</dbReference>
<evidence type="ECO:0000256" key="12">
    <source>
        <dbReference type="ARBA" id="ARBA00023136"/>
    </source>
</evidence>
<keyword evidence="6 13" id="KW-0812">Transmembrane</keyword>
<dbReference type="EC" id="2.7.13.3" evidence="3"/>
<dbReference type="Pfam" id="PF13493">
    <property type="entry name" value="DUF4118"/>
    <property type="match status" value="1"/>
</dbReference>
<dbReference type="AlphaFoldDB" id="A0A1Q2D8C9"/>
<dbReference type="InterPro" id="IPR036097">
    <property type="entry name" value="HisK_dim/P_sf"/>
</dbReference>
<dbReference type="Pfam" id="PF00512">
    <property type="entry name" value="HisKA"/>
    <property type="match status" value="1"/>
</dbReference>
<dbReference type="FunFam" id="3.40.50.300:FF:000483">
    <property type="entry name" value="Sensor histidine kinase KdpD"/>
    <property type="match status" value="1"/>
</dbReference>
<dbReference type="GO" id="GO:0000155">
    <property type="term" value="F:phosphorelay sensor kinase activity"/>
    <property type="evidence" value="ECO:0007669"/>
    <property type="project" value="InterPro"/>
</dbReference>
<dbReference type="Gene3D" id="3.40.50.620">
    <property type="entry name" value="HUPs"/>
    <property type="match status" value="1"/>
</dbReference>
<proteinExistence type="predicted"/>
<dbReference type="InterPro" id="IPR003661">
    <property type="entry name" value="HisK_dim/P_dom"/>
</dbReference>
<evidence type="ECO:0000256" key="10">
    <source>
        <dbReference type="ARBA" id="ARBA00022989"/>
    </source>
</evidence>
<dbReference type="InterPro" id="IPR025201">
    <property type="entry name" value="KdpD_TM"/>
</dbReference>
<sequence length="887" mass="99780">MTDTTTKKVSTSKKGILRIYFGYAAGVGKTYSMLKDAQELKSDGIDVVVGYVEPHKRPETMALQVGLEQLPLLTGSYRSKTLTEFDLDYALLRKPKLILIDELAHSNAPISRNKKRYQDVEELLNAGIDVFTTVNVQHLESLNDIIEKISTITVNERIPDTIFDQADQIELVDIDPTDLLDRLVRGKIYQPQAIERALENFFTVGKLVALREIALRKTADQVNRMANEQCVNQTSAYTREHILVCVSPSPSSLYVIRSAARLAQAFNAVLTGVYVEENESELLEDKRLTLHENIRLVEQLGGQITTLHGDNIGEQISAYAKASYVSKIVVGKSVRANWWSKKSIVDELTEMNPMSDIYVIPDKYQKVIRKKTLKPIAFPAFSISDSLKTMAILISCTLVGLLFNYWDFNISNIITVYILGVQLNAMVTTSPMYSVLSSILSVLTFNFIFTEPRFTFEAFSSGYPMTFFIMLVAGLITSSLTQRMKAHAIKSAEKAYRTELLFETNQLLQGASGIKNILRETGKQLTRLLKRQIIIYPVSADKLEEVMILGLDEVIPEVDTTQIVNERAVADWVLKNNKRAGATTNTLSGSHYLYLAIRNKDQVFAVIGISMHQQDSLESFEKSILMAILGESALSLEKEWLQEKQYDIATQIEKEQLRSNLLRAISHDLRTPLTAISGNAKLLLDKKAQFTNSQQQDVLLTISDDAIWLIHLVENLLSITKLDNQLVELNLQVDVIPDILDEAIRHADRQLLEREFIVDIQDELLLAKVDAQLFMQVIVNLLNNAVKYTSSEVKIWLKVRKKNHRLIIEVGDNGPGLSKKEKQHAFEPFFTGEQAVVDSRRGMGLGLSLCKSIIDAHDGSIVITDHNPHGTIITIELEEAEVRPLND</sequence>
<protein>
    <recommendedName>
        <fullName evidence="3">histidine kinase</fullName>
        <ecNumber evidence="3">2.7.13.3</ecNumber>
    </recommendedName>
</protein>
<evidence type="ECO:0000313" key="16">
    <source>
        <dbReference type="Proteomes" id="UP000188246"/>
    </source>
</evidence>
<dbReference type="InterPro" id="IPR038318">
    <property type="entry name" value="KdpD_sf"/>
</dbReference>
<evidence type="ECO:0000256" key="3">
    <source>
        <dbReference type="ARBA" id="ARBA00012438"/>
    </source>
</evidence>
<reference evidence="15 16" key="1">
    <citation type="journal article" date="2010" name="Int. J. Syst. Evol. Microbiol.">
        <title>Vagococcus penaei sp. nov., isolated from spoilage microbiota of cooked shrimp (Penaeus vannamei).</title>
        <authorList>
            <person name="Jaffres E."/>
            <person name="Prevost H."/>
            <person name="Rossero A."/>
            <person name="Joffraud J.J."/>
            <person name="Dousset X."/>
        </authorList>
    </citation>
    <scope>NUCLEOTIDE SEQUENCE [LARGE SCALE GENOMIC DNA]</scope>
    <source>
        <strain evidence="15 16">CD276</strain>
    </source>
</reference>
<keyword evidence="11" id="KW-0902">Two-component regulatory system</keyword>
<evidence type="ECO:0000256" key="11">
    <source>
        <dbReference type="ARBA" id="ARBA00023012"/>
    </source>
</evidence>
<evidence type="ECO:0000313" key="15">
    <source>
        <dbReference type="EMBL" id="AQP54659.1"/>
    </source>
</evidence>
<dbReference type="STRING" id="633807.BW732_10875"/>
<keyword evidence="8 15" id="KW-0418">Kinase</keyword>
<dbReference type="PANTHER" id="PTHR45569:SF1">
    <property type="entry name" value="SENSOR PROTEIN KDPD"/>
    <property type="match status" value="1"/>
</dbReference>
<evidence type="ECO:0000256" key="13">
    <source>
        <dbReference type="SAM" id="Phobius"/>
    </source>
</evidence>
<dbReference type="InterPro" id="IPR006016">
    <property type="entry name" value="UspA"/>
</dbReference>
<dbReference type="GO" id="GO:0005524">
    <property type="term" value="F:ATP binding"/>
    <property type="evidence" value="ECO:0007669"/>
    <property type="project" value="UniProtKB-KW"/>
</dbReference>
<dbReference type="CDD" id="cd00082">
    <property type="entry name" value="HisKA"/>
    <property type="match status" value="1"/>
</dbReference>
<dbReference type="InterPro" id="IPR036890">
    <property type="entry name" value="HATPase_C_sf"/>
</dbReference>
<dbReference type="GO" id="GO:0005737">
    <property type="term" value="C:cytoplasm"/>
    <property type="evidence" value="ECO:0007669"/>
    <property type="project" value="UniProtKB-ARBA"/>
</dbReference>
<dbReference type="Gene3D" id="3.40.50.300">
    <property type="entry name" value="P-loop containing nucleotide triphosphate hydrolases"/>
    <property type="match status" value="1"/>
</dbReference>
<feature type="transmembrane region" description="Helical" evidence="13">
    <location>
        <begin position="390"/>
        <end position="419"/>
    </location>
</feature>
<evidence type="ECO:0000256" key="1">
    <source>
        <dbReference type="ARBA" id="ARBA00000085"/>
    </source>
</evidence>
<dbReference type="Gene3D" id="3.30.450.40">
    <property type="match status" value="1"/>
</dbReference>
<keyword evidence="9" id="KW-0067">ATP-binding</keyword>
<dbReference type="Gene3D" id="1.10.287.130">
    <property type="match status" value="1"/>
</dbReference>
<dbReference type="SMART" id="SM00388">
    <property type="entry name" value="HisKA"/>
    <property type="match status" value="1"/>
</dbReference>
<dbReference type="EMBL" id="CP019609">
    <property type="protein sequence ID" value="AQP54659.1"/>
    <property type="molecule type" value="Genomic_DNA"/>
</dbReference>
<dbReference type="PROSITE" id="PS50109">
    <property type="entry name" value="HIS_KIN"/>
    <property type="match status" value="1"/>
</dbReference>
<evidence type="ECO:0000256" key="2">
    <source>
        <dbReference type="ARBA" id="ARBA00004141"/>
    </source>
</evidence>
<organism evidence="15 16">
    <name type="scientific">Vagococcus penaei</name>
    <dbReference type="NCBI Taxonomy" id="633807"/>
    <lineage>
        <taxon>Bacteria</taxon>
        <taxon>Bacillati</taxon>
        <taxon>Bacillota</taxon>
        <taxon>Bacilli</taxon>
        <taxon>Lactobacillales</taxon>
        <taxon>Enterococcaceae</taxon>
        <taxon>Vagococcus</taxon>
    </lineage>
</organism>
<evidence type="ECO:0000256" key="4">
    <source>
        <dbReference type="ARBA" id="ARBA00022553"/>
    </source>
</evidence>
<keyword evidence="10 13" id="KW-1133">Transmembrane helix</keyword>
<evidence type="ECO:0000256" key="6">
    <source>
        <dbReference type="ARBA" id="ARBA00022692"/>
    </source>
</evidence>
<evidence type="ECO:0000256" key="5">
    <source>
        <dbReference type="ARBA" id="ARBA00022679"/>
    </source>
</evidence>
<keyword evidence="7" id="KW-0547">Nucleotide-binding</keyword>
<dbReference type="SMART" id="SM00387">
    <property type="entry name" value="HATPase_c"/>
    <property type="match status" value="1"/>
</dbReference>
<evidence type="ECO:0000259" key="14">
    <source>
        <dbReference type="PROSITE" id="PS50109"/>
    </source>
</evidence>
<accession>A0A1Q2D8C9</accession>
<evidence type="ECO:0000256" key="7">
    <source>
        <dbReference type="ARBA" id="ARBA00022741"/>
    </source>
</evidence>
<dbReference type="InterPro" id="IPR027417">
    <property type="entry name" value="P-loop_NTPase"/>
</dbReference>
<dbReference type="SUPFAM" id="SSF55874">
    <property type="entry name" value="ATPase domain of HSP90 chaperone/DNA topoisomerase II/histidine kinase"/>
    <property type="match status" value="1"/>
</dbReference>
<keyword evidence="5" id="KW-0808">Transferase</keyword>
<dbReference type="InterPro" id="IPR014729">
    <property type="entry name" value="Rossmann-like_a/b/a_fold"/>
</dbReference>
<evidence type="ECO:0000256" key="8">
    <source>
        <dbReference type="ARBA" id="ARBA00022777"/>
    </source>
</evidence>
<dbReference type="InterPro" id="IPR052023">
    <property type="entry name" value="Histidine_kinase_KdpD"/>
</dbReference>
<feature type="domain" description="Histidine kinase" evidence="14">
    <location>
        <begin position="664"/>
        <end position="881"/>
    </location>
</feature>
<dbReference type="SUPFAM" id="SSF47384">
    <property type="entry name" value="Homodimeric domain of signal transducing histidine kinase"/>
    <property type="match status" value="1"/>
</dbReference>
<dbReference type="InterPro" id="IPR003594">
    <property type="entry name" value="HATPase_dom"/>
</dbReference>
<dbReference type="KEGG" id="vpi:BW732_10875"/>
<comment type="subcellular location">
    <subcellularLocation>
        <location evidence="2">Membrane</location>
        <topology evidence="2">Multi-pass membrane protein</topology>
    </subcellularLocation>
</comment>
<keyword evidence="4" id="KW-0597">Phosphoprotein</keyword>
<dbReference type="InterPro" id="IPR003852">
    <property type="entry name" value="Sig_transdc_His_kinase_KdpD_N"/>
</dbReference>
<dbReference type="Pfam" id="PF02702">
    <property type="entry name" value="KdpD"/>
    <property type="match status" value="1"/>
</dbReference>
<dbReference type="PANTHER" id="PTHR45569">
    <property type="entry name" value="SENSOR PROTEIN KDPD"/>
    <property type="match status" value="1"/>
</dbReference>
<dbReference type="Pfam" id="PF00582">
    <property type="entry name" value="Usp"/>
    <property type="match status" value="1"/>
</dbReference>
<dbReference type="SUPFAM" id="SSF52402">
    <property type="entry name" value="Adenine nucleotide alpha hydrolases-like"/>
    <property type="match status" value="1"/>
</dbReference>
<dbReference type="Gene3D" id="1.20.120.620">
    <property type="entry name" value="Backbone structure of the membrane domain of e. Coli histidine kinase receptor kdpd"/>
    <property type="match status" value="1"/>
</dbReference>
<dbReference type="CDD" id="cd01987">
    <property type="entry name" value="USP_KdpD-like"/>
    <property type="match status" value="1"/>
</dbReference>
<evidence type="ECO:0000256" key="9">
    <source>
        <dbReference type="ARBA" id="ARBA00022840"/>
    </source>
</evidence>
<dbReference type="InterPro" id="IPR029016">
    <property type="entry name" value="GAF-like_dom_sf"/>
</dbReference>
<feature type="transmembrane region" description="Helical" evidence="13">
    <location>
        <begin position="431"/>
        <end position="449"/>
    </location>
</feature>
<keyword evidence="16" id="KW-1185">Reference proteome</keyword>
<dbReference type="InterPro" id="IPR005467">
    <property type="entry name" value="His_kinase_dom"/>
</dbReference>
<keyword evidence="12 13" id="KW-0472">Membrane</keyword>
<feature type="transmembrane region" description="Helical" evidence="13">
    <location>
        <begin position="461"/>
        <end position="481"/>
    </location>
</feature>
<dbReference type="GO" id="GO:0005886">
    <property type="term" value="C:plasma membrane"/>
    <property type="evidence" value="ECO:0007669"/>
    <property type="project" value="TreeGrafter"/>
</dbReference>
<dbReference type="InterPro" id="IPR004358">
    <property type="entry name" value="Sig_transdc_His_kin-like_C"/>
</dbReference>
<dbReference type="PRINTS" id="PR00344">
    <property type="entry name" value="BCTRLSENSOR"/>
</dbReference>
<name>A0A1Q2D8C9_9ENTE</name>